<dbReference type="InterPro" id="IPR043138">
    <property type="entry name" value="GGT_lsub"/>
</dbReference>
<dbReference type="InterPro" id="IPR029055">
    <property type="entry name" value="Ntn_hydrolases_N"/>
</dbReference>
<dbReference type="RefSeq" id="WP_224194083.1">
    <property type="nucleotide sequence ID" value="NZ_JAIRAU010000029.1"/>
</dbReference>
<dbReference type="Gene3D" id="3.60.20.40">
    <property type="match status" value="1"/>
</dbReference>
<name>A0ABS7TVT1_9BACT</name>
<protein>
    <recommendedName>
        <fullName evidence="9">Glutathione hydrolase proenzyme</fullName>
        <ecNumber evidence="9">2.3.2.2</ecNumber>
        <ecNumber evidence="9">3.4.19.13</ecNumber>
    </recommendedName>
    <component>
        <recommendedName>
            <fullName evidence="9">Glutathione hydrolase large chain</fullName>
        </recommendedName>
    </component>
    <component>
        <recommendedName>
            <fullName evidence="9">Glutathione hydrolase small chain</fullName>
        </recommendedName>
    </component>
</protein>
<evidence type="ECO:0000256" key="4">
    <source>
        <dbReference type="ARBA" id="ARBA00022679"/>
    </source>
</evidence>
<keyword evidence="6 9" id="KW-0865">Zymogen</keyword>
<evidence type="ECO:0000256" key="1">
    <source>
        <dbReference type="ARBA" id="ARBA00001049"/>
    </source>
</evidence>
<reference evidence="10" key="1">
    <citation type="submission" date="2021-08" db="EMBL/GenBank/DDBJ databases">
        <authorList>
            <person name="Stevens D.C."/>
        </authorList>
    </citation>
    <scope>NUCLEOTIDE SEQUENCE</scope>
    <source>
        <strain evidence="10">DSM 53165</strain>
    </source>
</reference>
<dbReference type="PRINTS" id="PR01210">
    <property type="entry name" value="GGTRANSPTASE"/>
</dbReference>
<evidence type="ECO:0000256" key="9">
    <source>
        <dbReference type="RuleBase" id="RU368036"/>
    </source>
</evidence>
<dbReference type="EMBL" id="JAIRAU010000029">
    <property type="protein sequence ID" value="MBZ5712323.1"/>
    <property type="molecule type" value="Genomic_DNA"/>
</dbReference>
<organism evidence="10 11">
    <name type="scientific">Nannocystis pusilla</name>
    <dbReference type="NCBI Taxonomy" id="889268"/>
    <lineage>
        <taxon>Bacteria</taxon>
        <taxon>Pseudomonadati</taxon>
        <taxon>Myxococcota</taxon>
        <taxon>Polyangia</taxon>
        <taxon>Nannocystales</taxon>
        <taxon>Nannocystaceae</taxon>
        <taxon>Nannocystis</taxon>
    </lineage>
</organism>
<dbReference type="InterPro" id="IPR051792">
    <property type="entry name" value="GGT_bact"/>
</dbReference>
<dbReference type="InterPro" id="IPR043137">
    <property type="entry name" value="GGT_ssub_C"/>
</dbReference>
<comment type="catalytic activity">
    <reaction evidence="8 9">
        <text>an N-terminal (5-L-glutamyl)-[peptide] + an alpha-amino acid = 5-L-glutamyl amino acid + an N-terminal L-alpha-aminoacyl-[peptide]</text>
        <dbReference type="Rhea" id="RHEA:23904"/>
        <dbReference type="Rhea" id="RHEA-COMP:9780"/>
        <dbReference type="Rhea" id="RHEA-COMP:9795"/>
        <dbReference type="ChEBI" id="CHEBI:77644"/>
        <dbReference type="ChEBI" id="CHEBI:78597"/>
        <dbReference type="ChEBI" id="CHEBI:78599"/>
        <dbReference type="ChEBI" id="CHEBI:78608"/>
        <dbReference type="EC" id="2.3.2.2"/>
    </reaction>
</comment>
<dbReference type="PROSITE" id="PS51257">
    <property type="entry name" value="PROKAR_LIPOPROTEIN"/>
    <property type="match status" value="1"/>
</dbReference>
<dbReference type="EC" id="2.3.2.2" evidence="9"/>
<comment type="subunit">
    <text evidence="9">This enzyme consists of two polypeptide chains, which are synthesized in precursor form from a single polypeptide.</text>
</comment>
<evidence type="ECO:0000256" key="5">
    <source>
        <dbReference type="ARBA" id="ARBA00022801"/>
    </source>
</evidence>
<dbReference type="PANTHER" id="PTHR43199">
    <property type="entry name" value="GLUTATHIONE HYDROLASE"/>
    <property type="match status" value="1"/>
</dbReference>
<evidence type="ECO:0000256" key="7">
    <source>
        <dbReference type="ARBA" id="ARBA00023315"/>
    </source>
</evidence>
<comment type="similarity">
    <text evidence="3 9">Belongs to the gamma-glutamyltransferase family.</text>
</comment>
<evidence type="ECO:0000256" key="3">
    <source>
        <dbReference type="ARBA" id="ARBA00009381"/>
    </source>
</evidence>
<dbReference type="EC" id="3.4.19.13" evidence="9"/>
<keyword evidence="7 9" id="KW-0012">Acyltransferase</keyword>
<keyword evidence="4 9" id="KW-0808">Transferase</keyword>
<comment type="catalytic activity">
    <reaction evidence="1 9">
        <text>an S-substituted glutathione + H2O = an S-substituted L-cysteinylglycine + L-glutamate</text>
        <dbReference type="Rhea" id="RHEA:59468"/>
        <dbReference type="ChEBI" id="CHEBI:15377"/>
        <dbReference type="ChEBI" id="CHEBI:29985"/>
        <dbReference type="ChEBI" id="CHEBI:90779"/>
        <dbReference type="ChEBI" id="CHEBI:143103"/>
        <dbReference type="EC" id="3.4.19.13"/>
    </reaction>
</comment>
<comment type="caution">
    <text evidence="10">The sequence shown here is derived from an EMBL/GenBank/DDBJ whole genome shotgun (WGS) entry which is preliminary data.</text>
</comment>
<evidence type="ECO:0000313" key="11">
    <source>
        <dbReference type="Proteomes" id="UP001139031"/>
    </source>
</evidence>
<dbReference type="InterPro" id="IPR000101">
    <property type="entry name" value="GGT_peptidase"/>
</dbReference>
<evidence type="ECO:0000256" key="8">
    <source>
        <dbReference type="ARBA" id="ARBA00047417"/>
    </source>
</evidence>
<accession>A0ABS7TVT1</accession>
<gene>
    <name evidence="10" type="primary">ggt</name>
    <name evidence="10" type="ORF">K7C98_24035</name>
</gene>
<comment type="PTM">
    <text evidence="9">Cleaved by autocatalysis into a large and a small subunit.</text>
</comment>
<dbReference type="PANTHER" id="PTHR43199:SF1">
    <property type="entry name" value="GLUTATHIONE HYDROLASE PROENZYME"/>
    <property type="match status" value="1"/>
</dbReference>
<dbReference type="Proteomes" id="UP001139031">
    <property type="component" value="Unassembled WGS sequence"/>
</dbReference>
<keyword evidence="5 9" id="KW-0378">Hydrolase</keyword>
<evidence type="ECO:0000313" key="10">
    <source>
        <dbReference type="EMBL" id="MBZ5712323.1"/>
    </source>
</evidence>
<dbReference type="GO" id="GO:0103068">
    <property type="term" value="F:leukotriene C4 gamma-glutamyl transferase activity"/>
    <property type="evidence" value="ECO:0007669"/>
    <property type="project" value="UniProtKB-EC"/>
</dbReference>
<dbReference type="NCBIfam" id="TIGR00066">
    <property type="entry name" value="g_glut_trans"/>
    <property type="match status" value="1"/>
</dbReference>
<dbReference type="Gene3D" id="1.10.246.130">
    <property type="match status" value="1"/>
</dbReference>
<keyword evidence="9" id="KW-0317">Glutathione biosynthesis</keyword>
<evidence type="ECO:0000256" key="6">
    <source>
        <dbReference type="ARBA" id="ARBA00023145"/>
    </source>
</evidence>
<dbReference type="SUPFAM" id="SSF56235">
    <property type="entry name" value="N-terminal nucleophile aminohydrolases (Ntn hydrolases)"/>
    <property type="match status" value="1"/>
</dbReference>
<comment type="catalytic activity">
    <reaction evidence="2 9">
        <text>glutathione + H2O = L-cysteinylglycine + L-glutamate</text>
        <dbReference type="Rhea" id="RHEA:28807"/>
        <dbReference type="ChEBI" id="CHEBI:15377"/>
        <dbReference type="ChEBI" id="CHEBI:29985"/>
        <dbReference type="ChEBI" id="CHEBI:57925"/>
        <dbReference type="ChEBI" id="CHEBI:61694"/>
        <dbReference type="EC" id="3.4.19.13"/>
    </reaction>
</comment>
<proteinExistence type="inferred from homology"/>
<dbReference type="Pfam" id="PF01019">
    <property type="entry name" value="G_glu_transpept"/>
    <property type="match status" value="1"/>
</dbReference>
<keyword evidence="11" id="KW-1185">Reference proteome</keyword>
<comment type="pathway">
    <text evidence="9">Sulfur metabolism; glutathione metabolism.</text>
</comment>
<sequence>MHSCFARLGFGLVAVSGCVASEHPEGGPATPMPDCCLPDDIGAPIAGPSPAFTGGVVAASEPLAAEAGAAILAAGGNAVDAAAAVHFMLNVVEPQSSGIGGGGFMMIHLAGWRPEETVVIDFREQAPAAVTPSMLATDHAPDVKSSSGYTVGVPGALAGVAHALASYGTRSLGETLAPAIAAARDGFEVSDRLARETGSSRLKVEPGVPAYEEARRLYRPDDKRLQAGDVLVQPDLARTFELIARHGTEAFYDCDHSAGIARAIVAAQAATRASNPGGTGRMTCADLKSYAIRVRSPLIGSYHGYEVVTTPPPSSGGVALLQMLGVLDRFEIGSGDLKFGAADTLGVMLEALRVAFADRRMWLGDPEFAYVPAEGLLDRTYVAERSALIAAGERRSSVPAGDPRPYQPPPEATAETLAELEFMPEFEGTDTTHFTVIDEAGNTVSVSSTIERVWGTGLMVPGFGFMLNNQLASFNDEPTASASPYNPGANDLAPHKRPRASIAPTMIFLDGELVAAYGSPGGTDIISALLQVTLNLIDHRRTLRASITAPRIALDSASSSAEAGIEAGFSSSVRAALEDRGYTFVEASDIGAVQAIVTYPLSGYQYGAADPRRIGAVSGLR</sequence>
<evidence type="ECO:0000256" key="2">
    <source>
        <dbReference type="ARBA" id="ARBA00001089"/>
    </source>
</evidence>